<dbReference type="InterPro" id="IPR011022">
    <property type="entry name" value="Arrestin_C-like"/>
</dbReference>
<keyword evidence="6" id="KW-1185">Reference proteome</keyword>
<feature type="region of interest" description="Disordered" evidence="3">
    <location>
        <begin position="464"/>
        <end position="516"/>
    </location>
</feature>
<dbReference type="InterPro" id="IPR050357">
    <property type="entry name" value="Arrestin_domain-protein"/>
</dbReference>
<evidence type="ECO:0000259" key="4">
    <source>
        <dbReference type="SMART" id="SM01017"/>
    </source>
</evidence>
<dbReference type="GO" id="GO:0005737">
    <property type="term" value="C:cytoplasm"/>
    <property type="evidence" value="ECO:0007669"/>
    <property type="project" value="TreeGrafter"/>
</dbReference>
<sequence length="516" mass="57860">MGFDEGSIILNSENETYFAGQTIFGKLVFEQDKVKTFRGIYVKMKGYCKVHWTTSHTEEINNRRHTRTDNHDSYEEYFSRKMFLLGGESGEYHLQPGKHELPFDCPIPANCPSSFEGEYGHVRYEIKIVVDRAFKLDQEKKRQIRVIAPLDLNFDPYCKEPMQFDIEDTYCCCCMSSGSSATVVKLPASGYCPGQTIPIELSCSNQGGVEIERILLAIQKRVTYHAVNIPGTKHEESMVLEMKKGPVPGESTRSWMVDMEVPAIDVYNMGPCRFIDIEYDFMVTVIPGGCHSNSEDRRSIRIGTVPLMGYQDNIPNPLQDQMPQVMPIMNQPPPTVRPFTNAYPNQNSPYPNQNSPYPNQNSPYTSPNPPYPSPNPVPYPSNTPQSNQPYPGINQPYPTGQNPPYPVVSPTQTTLNPGSYPQPSPRVSPYPDRANSPMLKTGTFGFVPNVPVPSLPPGINVPYPLTPPSNPYATATAPEPATPDDDQKSPLVPKEPTAMPYPPYNPEYMDKMEQNK</sequence>
<feature type="region of interest" description="Disordered" evidence="3">
    <location>
        <begin position="328"/>
        <end position="434"/>
    </location>
</feature>
<accession>A0A194PWE1</accession>
<evidence type="ECO:0000313" key="6">
    <source>
        <dbReference type="Proteomes" id="UP000053268"/>
    </source>
</evidence>
<gene>
    <name evidence="5" type="ORF">RR46_05691</name>
</gene>
<dbReference type="AlphaFoldDB" id="A0A194PWE1"/>
<reference evidence="5 6" key="1">
    <citation type="journal article" date="2015" name="Nat. Commun.">
        <title>Outbred genome sequencing and CRISPR/Cas9 gene editing in butterflies.</title>
        <authorList>
            <person name="Li X."/>
            <person name="Fan D."/>
            <person name="Zhang W."/>
            <person name="Liu G."/>
            <person name="Zhang L."/>
            <person name="Zhao L."/>
            <person name="Fang X."/>
            <person name="Chen L."/>
            <person name="Dong Y."/>
            <person name="Chen Y."/>
            <person name="Ding Y."/>
            <person name="Zhao R."/>
            <person name="Feng M."/>
            <person name="Zhu Y."/>
            <person name="Feng Y."/>
            <person name="Jiang X."/>
            <person name="Zhu D."/>
            <person name="Xiang H."/>
            <person name="Feng X."/>
            <person name="Li S."/>
            <person name="Wang J."/>
            <person name="Zhang G."/>
            <person name="Kronforst M.R."/>
            <person name="Wang W."/>
        </authorList>
    </citation>
    <scope>NUCLEOTIDE SEQUENCE [LARGE SCALE GENOMIC DNA]</scope>
    <source>
        <strain evidence="5">Ya'a_city_454_Px</strain>
        <tissue evidence="5">Whole body</tissue>
    </source>
</reference>
<dbReference type="PANTHER" id="PTHR11188:SF176">
    <property type="entry name" value="ARRESTIN DOMAIN-CONTAINING PROTEIN 1"/>
    <property type="match status" value="1"/>
</dbReference>
<dbReference type="SMART" id="SM01017">
    <property type="entry name" value="Arrestin_C"/>
    <property type="match status" value="1"/>
</dbReference>
<feature type="domain" description="Arrestin C-terminal-like" evidence="4">
    <location>
        <begin position="176"/>
        <end position="307"/>
    </location>
</feature>
<feature type="compositionally biased region" description="Low complexity" evidence="3">
    <location>
        <begin position="343"/>
        <end position="365"/>
    </location>
</feature>
<comment type="similarity">
    <text evidence="1">Belongs to the arrestin family.</text>
</comment>
<dbReference type="Pfam" id="PF02752">
    <property type="entry name" value="Arrestin_C"/>
    <property type="match status" value="1"/>
</dbReference>
<dbReference type="Gene3D" id="2.60.40.640">
    <property type="match status" value="2"/>
</dbReference>
<feature type="compositionally biased region" description="Pro residues" evidence="3">
    <location>
        <begin position="366"/>
        <end position="381"/>
    </location>
</feature>
<dbReference type="InterPro" id="IPR011021">
    <property type="entry name" value="Arrestin-like_N"/>
</dbReference>
<keyword evidence="2" id="KW-0716">Sensory transduction</keyword>
<feature type="compositionally biased region" description="Polar residues" evidence="3">
    <location>
        <begin position="409"/>
        <end position="419"/>
    </location>
</feature>
<evidence type="ECO:0000256" key="2">
    <source>
        <dbReference type="ARBA" id="ARBA00022606"/>
    </source>
</evidence>
<dbReference type="Proteomes" id="UP000053268">
    <property type="component" value="Unassembled WGS sequence"/>
</dbReference>
<dbReference type="InterPro" id="IPR014752">
    <property type="entry name" value="Arrestin-like_C"/>
</dbReference>
<organism evidence="5 6">
    <name type="scientific">Papilio xuthus</name>
    <name type="common">Asian swallowtail butterfly</name>
    <dbReference type="NCBI Taxonomy" id="66420"/>
    <lineage>
        <taxon>Eukaryota</taxon>
        <taxon>Metazoa</taxon>
        <taxon>Ecdysozoa</taxon>
        <taxon>Arthropoda</taxon>
        <taxon>Hexapoda</taxon>
        <taxon>Insecta</taxon>
        <taxon>Pterygota</taxon>
        <taxon>Neoptera</taxon>
        <taxon>Endopterygota</taxon>
        <taxon>Lepidoptera</taxon>
        <taxon>Glossata</taxon>
        <taxon>Ditrysia</taxon>
        <taxon>Papilionoidea</taxon>
        <taxon>Papilionidae</taxon>
        <taxon>Papilioninae</taxon>
        <taxon>Papilio</taxon>
    </lineage>
</organism>
<name>A0A194PWE1_PAPXU</name>
<dbReference type="STRING" id="66420.A0A194PWE1"/>
<protein>
    <submittedName>
        <fullName evidence="5">Arrestin domain-containing protein 3</fullName>
    </submittedName>
</protein>
<evidence type="ECO:0000256" key="1">
    <source>
        <dbReference type="ARBA" id="ARBA00005298"/>
    </source>
</evidence>
<evidence type="ECO:0000256" key="3">
    <source>
        <dbReference type="SAM" id="MobiDB-lite"/>
    </source>
</evidence>
<dbReference type="Pfam" id="PF00339">
    <property type="entry name" value="Arrestin_N"/>
    <property type="match status" value="1"/>
</dbReference>
<dbReference type="SUPFAM" id="SSF81296">
    <property type="entry name" value="E set domains"/>
    <property type="match status" value="2"/>
</dbReference>
<dbReference type="GO" id="GO:0015031">
    <property type="term" value="P:protein transport"/>
    <property type="evidence" value="ECO:0007669"/>
    <property type="project" value="TreeGrafter"/>
</dbReference>
<dbReference type="EMBL" id="KQ459591">
    <property type="protein sequence ID" value="KPI97074.1"/>
    <property type="molecule type" value="Genomic_DNA"/>
</dbReference>
<dbReference type="InterPro" id="IPR014756">
    <property type="entry name" value="Ig_E-set"/>
</dbReference>
<evidence type="ECO:0000313" key="5">
    <source>
        <dbReference type="EMBL" id="KPI97074.1"/>
    </source>
</evidence>
<proteinExistence type="inferred from homology"/>
<dbReference type="PANTHER" id="PTHR11188">
    <property type="entry name" value="ARRESTIN DOMAIN CONTAINING PROTEIN"/>
    <property type="match status" value="1"/>
</dbReference>